<protein>
    <recommendedName>
        <fullName evidence="3">Phage holin</fullName>
    </recommendedName>
</protein>
<gene>
    <name evidence="1" type="ORF">Y919_07710</name>
</gene>
<evidence type="ECO:0000313" key="1">
    <source>
        <dbReference type="EMBL" id="KGG80184.1"/>
    </source>
</evidence>
<dbReference type="Proteomes" id="UP000029622">
    <property type="component" value="Unassembled WGS sequence"/>
</dbReference>
<evidence type="ECO:0000313" key="2">
    <source>
        <dbReference type="Proteomes" id="UP000029622"/>
    </source>
</evidence>
<comment type="caution">
    <text evidence="1">The sequence shown here is derived from an EMBL/GenBank/DDBJ whole genome shotgun (WGS) entry which is preliminary data.</text>
</comment>
<dbReference type="AlphaFoldDB" id="A0A096CUH1"/>
<sequence length="105" mass="11887">METLIIIVIAFIAGIAAAKLIPYIKDFKVTSEEKAKVQEILIDAAKNILEVANSKDKEQLILAITNIAYRELENENIKGFTRKDIELMARIVVDKLEDLFKARNL</sequence>
<accession>A0A096CUH1</accession>
<dbReference type="EMBL" id="AZTB01000036">
    <property type="protein sequence ID" value="KGG80184.1"/>
    <property type="molecule type" value="Genomic_DNA"/>
</dbReference>
<reference evidence="1 2" key="1">
    <citation type="submission" date="2013-12" db="EMBL/GenBank/DDBJ databases">
        <title>Draft genome sequence of Caloranaerobacter sp. H53214.</title>
        <authorList>
            <person name="Jiang L.J."/>
            <person name="Shao Z.Z."/>
            <person name="Long M.N."/>
        </authorList>
    </citation>
    <scope>NUCLEOTIDE SEQUENCE [LARGE SCALE GENOMIC DNA]</scope>
    <source>
        <strain evidence="1 2">H53214</strain>
    </source>
</reference>
<name>A0A096CUH1_9FIRM</name>
<proteinExistence type="predicted"/>
<dbReference type="STRING" id="1156417.Y919_07710"/>
<organism evidence="1 2">
    <name type="scientific">Caloranaerobacter azorensis H53214</name>
    <dbReference type="NCBI Taxonomy" id="1156417"/>
    <lineage>
        <taxon>Bacteria</taxon>
        <taxon>Bacillati</taxon>
        <taxon>Bacillota</taxon>
        <taxon>Tissierellia</taxon>
        <taxon>Tissierellales</taxon>
        <taxon>Thermohalobacteraceae</taxon>
        <taxon>Caloranaerobacter</taxon>
    </lineage>
</organism>
<evidence type="ECO:0008006" key="3">
    <source>
        <dbReference type="Google" id="ProtNLM"/>
    </source>
</evidence>
<dbReference type="RefSeq" id="WP_035163717.1">
    <property type="nucleotide sequence ID" value="NZ_AZTB01000036.1"/>
</dbReference>